<protein>
    <submittedName>
        <fullName evidence="2">Uncharacterized protein</fullName>
    </submittedName>
</protein>
<comment type="caution">
    <text evidence="2">The sequence shown here is derived from an EMBL/GenBank/DDBJ whole genome shotgun (WGS) entry which is preliminary data.</text>
</comment>
<dbReference type="EMBL" id="JBHSDC010000022">
    <property type="protein sequence ID" value="MFC4232536.1"/>
    <property type="molecule type" value="Genomic_DNA"/>
</dbReference>
<reference evidence="3" key="1">
    <citation type="journal article" date="2019" name="Int. J. Syst. Evol. Microbiol.">
        <title>The Global Catalogue of Microorganisms (GCM) 10K type strain sequencing project: providing services to taxonomists for standard genome sequencing and annotation.</title>
        <authorList>
            <consortium name="The Broad Institute Genomics Platform"/>
            <consortium name="The Broad Institute Genome Sequencing Center for Infectious Disease"/>
            <person name="Wu L."/>
            <person name="Ma J."/>
        </authorList>
    </citation>
    <scope>NUCLEOTIDE SEQUENCE [LARGE SCALE GENOMIC DNA]</scope>
    <source>
        <strain evidence="3">CECT 8010</strain>
    </source>
</reference>
<accession>A0ABV8PYK8</accession>
<evidence type="ECO:0000256" key="1">
    <source>
        <dbReference type="SAM" id="MobiDB-lite"/>
    </source>
</evidence>
<feature type="region of interest" description="Disordered" evidence="1">
    <location>
        <begin position="112"/>
        <end position="133"/>
    </location>
</feature>
<evidence type="ECO:0000313" key="2">
    <source>
        <dbReference type="EMBL" id="MFC4232536.1"/>
    </source>
</evidence>
<sequence length="247" mass="26897">MASKSETGHAVNVANFKLLLDTVKSYGADYKPTNPKLLLPALTAKYATASAAQDTINKAEQQAKDPTAQREALFKPLGKLITKSLNYFKSCSPLTTTFHNAKSLADRVRAVSKHKASTPLPATSTPTPPPDHKNISTSHASYVMRADALDSYIKLLKAQPIYVPNEADISITALETMYTSLKAANDTIGDIILPVSNARIARNQALYHPEDGLLKAAELIKVYVKGIYEATSPKTKLVTKIKFRDVQ</sequence>
<gene>
    <name evidence="2" type="ORF">ACFOW1_11575</name>
</gene>
<name>A0ABV8PYK8_9BACT</name>
<keyword evidence="3" id="KW-1185">Reference proteome</keyword>
<organism evidence="2 3">
    <name type="scientific">Parasediminibacterium paludis</name>
    <dbReference type="NCBI Taxonomy" id="908966"/>
    <lineage>
        <taxon>Bacteria</taxon>
        <taxon>Pseudomonadati</taxon>
        <taxon>Bacteroidota</taxon>
        <taxon>Chitinophagia</taxon>
        <taxon>Chitinophagales</taxon>
        <taxon>Chitinophagaceae</taxon>
        <taxon>Parasediminibacterium</taxon>
    </lineage>
</organism>
<dbReference type="RefSeq" id="WP_379014431.1">
    <property type="nucleotide sequence ID" value="NZ_JBHSDC010000022.1"/>
</dbReference>
<proteinExistence type="predicted"/>
<evidence type="ECO:0000313" key="3">
    <source>
        <dbReference type="Proteomes" id="UP001595906"/>
    </source>
</evidence>
<dbReference type="Proteomes" id="UP001595906">
    <property type="component" value="Unassembled WGS sequence"/>
</dbReference>